<proteinExistence type="predicted"/>
<feature type="compositionally biased region" description="Polar residues" evidence="1">
    <location>
        <begin position="97"/>
        <end position="110"/>
    </location>
</feature>
<organism evidence="2 3">
    <name type="scientific">Zizania palustris</name>
    <name type="common">Northern wild rice</name>
    <dbReference type="NCBI Taxonomy" id="103762"/>
    <lineage>
        <taxon>Eukaryota</taxon>
        <taxon>Viridiplantae</taxon>
        <taxon>Streptophyta</taxon>
        <taxon>Embryophyta</taxon>
        <taxon>Tracheophyta</taxon>
        <taxon>Spermatophyta</taxon>
        <taxon>Magnoliopsida</taxon>
        <taxon>Liliopsida</taxon>
        <taxon>Poales</taxon>
        <taxon>Poaceae</taxon>
        <taxon>BOP clade</taxon>
        <taxon>Oryzoideae</taxon>
        <taxon>Oryzeae</taxon>
        <taxon>Zizaniinae</taxon>
        <taxon>Zizania</taxon>
    </lineage>
</organism>
<dbReference type="AlphaFoldDB" id="A0A8J5T309"/>
<comment type="caution">
    <text evidence="2">The sequence shown here is derived from an EMBL/GenBank/DDBJ whole genome shotgun (WGS) entry which is preliminary data.</text>
</comment>
<accession>A0A8J5T309</accession>
<name>A0A8J5T309_ZIZPA</name>
<reference evidence="2" key="1">
    <citation type="journal article" date="2021" name="bioRxiv">
        <title>Whole Genome Assembly and Annotation of Northern Wild Rice, Zizania palustris L., Supports a Whole Genome Duplication in the Zizania Genus.</title>
        <authorList>
            <person name="Haas M."/>
            <person name="Kono T."/>
            <person name="Macchietto M."/>
            <person name="Millas R."/>
            <person name="McGilp L."/>
            <person name="Shao M."/>
            <person name="Duquette J."/>
            <person name="Hirsch C.N."/>
            <person name="Kimball J."/>
        </authorList>
    </citation>
    <scope>NUCLEOTIDE SEQUENCE</scope>
    <source>
        <tissue evidence="2">Fresh leaf tissue</tissue>
    </source>
</reference>
<feature type="compositionally biased region" description="Pro residues" evidence="1">
    <location>
        <begin position="77"/>
        <end position="92"/>
    </location>
</feature>
<evidence type="ECO:0000313" key="3">
    <source>
        <dbReference type="Proteomes" id="UP000729402"/>
    </source>
</evidence>
<reference evidence="2" key="2">
    <citation type="submission" date="2021-02" db="EMBL/GenBank/DDBJ databases">
        <authorList>
            <person name="Kimball J.A."/>
            <person name="Haas M.W."/>
            <person name="Macchietto M."/>
            <person name="Kono T."/>
            <person name="Duquette J."/>
            <person name="Shao M."/>
        </authorList>
    </citation>
    <scope>NUCLEOTIDE SEQUENCE</scope>
    <source>
        <tissue evidence="2">Fresh leaf tissue</tissue>
    </source>
</reference>
<dbReference type="InterPro" id="IPR040420">
    <property type="entry name" value="At1g76660-like"/>
</dbReference>
<evidence type="ECO:0000313" key="2">
    <source>
        <dbReference type="EMBL" id="KAG8072955.1"/>
    </source>
</evidence>
<dbReference type="PANTHER" id="PTHR31798:SF10">
    <property type="entry name" value="OS02G0822000 PROTEIN"/>
    <property type="match status" value="1"/>
</dbReference>
<dbReference type="OrthoDB" id="1927968at2759"/>
<protein>
    <recommendedName>
        <fullName evidence="4">Hydroxyproline-rich glycoprotein-like</fullName>
    </recommendedName>
</protein>
<dbReference type="EMBL" id="JAAALK010000283">
    <property type="protein sequence ID" value="KAG8072955.1"/>
    <property type="molecule type" value="Genomic_DNA"/>
</dbReference>
<feature type="region of interest" description="Disordered" evidence="1">
    <location>
        <begin position="72"/>
        <end position="132"/>
    </location>
</feature>
<evidence type="ECO:0000256" key="1">
    <source>
        <dbReference type="SAM" id="MobiDB-lite"/>
    </source>
</evidence>
<gene>
    <name evidence="2" type="ORF">GUJ93_ZPchr0006g42280</name>
</gene>
<evidence type="ECO:0008006" key="4">
    <source>
        <dbReference type="Google" id="ProtNLM"/>
    </source>
</evidence>
<sequence length="420" mass="45239">MRPVHNSVDTVNAAAAAIVTAESRTQPLAEPRRKWADWLSVYFCFGSQKNGRRISRAVLVPEPLPQRTDAPMSQIPNHPPPPVFPFVAPPSSPSSFLQSGAASIVQSPVGPQSFSPLSPNSPSPTGPPSIFAIGPYAHETQLVSPPVFSAFTTEPSTAPFTPPPESVHVTTPSSPEVPYAKLLTSIKNSKNGETGEHQSYQIYPESPIGRLISPSSACSGTSSPFPDPEVQASSRCTFPSFPVRVPPKILDGEGVVTQKLIPRHMRNGGSLLDGHISAAVPVVDFSARLQNNDHAMDNRVSFELTVEDVARCLEKKTNISGESAAASFRLAPISNGGHPRESNDTRAGLYVDETYHDLPEKARRSLSLRKAKEFKFDNVDATTVEPSIGSDWWANEKVAGITAEPRKSWPIFQVAQPGVS</sequence>
<feature type="region of interest" description="Disordered" evidence="1">
    <location>
        <begin position="155"/>
        <end position="174"/>
    </location>
</feature>
<dbReference type="Proteomes" id="UP000729402">
    <property type="component" value="Unassembled WGS sequence"/>
</dbReference>
<dbReference type="PANTHER" id="PTHR31798">
    <property type="entry name" value="HYDROXYPROLINE-RICH GLYCOPROTEIN-LIKE"/>
    <property type="match status" value="1"/>
</dbReference>
<keyword evidence="3" id="KW-1185">Reference proteome</keyword>